<keyword evidence="5" id="KW-0460">Magnesium</keyword>
<feature type="region of interest" description="Disordered" evidence="6">
    <location>
        <begin position="1"/>
        <end position="21"/>
    </location>
</feature>
<dbReference type="OrthoDB" id="5187599at2"/>
<dbReference type="AlphaFoldDB" id="A0A085VZR9"/>
<keyword evidence="3" id="KW-0479">Metal-binding</keyword>
<dbReference type="Proteomes" id="UP000028725">
    <property type="component" value="Unassembled WGS sequence"/>
</dbReference>
<evidence type="ECO:0000256" key="2">
    <source>
        <dbReference type="ARBA" id="ARBA00012146"/>
    </source>
</evidence>
<dbReference type="PROSITE" id="PS00387">
    <property type="entry name" value="PPASE"/>
    <property type="match status" value="1"/>
</dbReference>
<keyword evidence="4" id="KW-0378">Hydrolase</keyword>
<evidence type="ECO:0000256" key="1">
    <source>
        <dbReference type="ARBA" id="ARBA00001946"/>
    </source>
</evidence>
<dbReference type="GO" id="GO:0005737">
    <property type="term" value="C:cytoplasm"/>
    <property type="evidence" value="ECO:0007669"/>
    <property type="project" value="InterPro"/>
</dbReference>
<evidence type="ECO:0000313" key="7">
    <source>
        <dbReference type="EMBL" id="KFE60932.1"/>
    </source>
</evidence>
<evidence type="ECO:0000256" key="6">
    <source>
        <dbReference type="SAM" id="MobiDB-lite"/>
    </source>
</evidence>
<dbReference type="PATRIC" id="fig|394096.3.peg.8288"/>
<evidence type="ECO:0000256" key="3">
    <source>
        <dbReference type="ARBA" id="ARBA00022723"/>
    </source>
</evidence>
<dbReference type="NCBIfam" id="NF001886">
    <property type="entry name" value="PRK00642.1"/>
    <property type="match status" value="1"/>
</dbReference>
<dbReference type="SUPFAM" id="SSF50324">
    <property type="entry name" value="Inorganic pyrophosphatase"/>
    <property type="match status" value="1"/>
</dbReference>
<name>A0A085VZR9_9BACT</name>
<comment type="cofactor">
    <cofactor evidence="1">
        <name>Mg(2+)</name>
        <dbReference type="ChEBI" id="CHEBI:18420"/>
    </cofactor>
</comment>
<evidence type="ECO:0000313" key="8">
    <source>
        <dbReference type="Proteomes" id="UP000028725"/>
    </source>
</evidence>
<proteinExistence type="predicted"/>
<dbReference type="GO" id="GO:0004427">
    <property type="term" value="F:inorganic diphosphate phosphatase activity"/>
    <property type="evidence" value="ECO:0007669"/>
    <property type="project" value="UniProtKB-EC"/>
</dbReference>
<dbReference type="InterPro" id="IPR008162">
    <property type="entry name" value="Pyrophosphatase"/>
</dbReference>
<dbReference type="GO" id="GO:0000287">
    <property type="term" value="F:magnesium ion binding"/>
    <property type="evidence" value="ECO:0007669"/>
    <property type="project" value="InterPro"/>
</dbReference>
<dbReference type="InterPro" id="IPR036649">
    <property type="entry name" value="Pyrophosphatase_sf"/>
</dbReference>
<dbReference type="EC" id="3.6.1.1" evidence="2"/>
<accession>A0A085VZR9</accession>
<evidence type="ECO:0000256" key="5">
    <source>
        <dbReference type="ARBA" id="ARBA00022842"/>
    </source>
</evidence>
<keyword evidence="8" id="KW-1185">Reference proteome</keyword>
<protein>
    <recommendedName>
        <fullName evidence="2">inorganic diphosphatase</fullName>
        <ecNumber evidence="2">3.6.1.1</ecNumber>
    </recommendedName>
</protein>
<gene>
    <name evidence="7" type="ORF">DB31_4556</name>
</gene>
<dbReference type="Gene3D" id="3.90.80.10">
    <property type="entry name" value="Inorganic pyrophosphatase"/>
    <property type="match status" value="1"/>
</dbReference>
<sequence>MKKPQWHAFQAHPWHGVSPGEDAPQTVTAFIELVPTDAVKYELDKETGILRLDRPQQFSSQCPTPYGFIPRTFCGPQVAKRAAERTGHKDIQGDGDPMDICVLTEKVITSGNLLVRAVPIGGLRMIDGKEADDKIIAVLESDLAYGEVQHLAQSPRAMVDRLKHYFLTYKQIPGEGKRQVEIAEVYDRPEALEVIRRSMKDYQQLYGKAPARAKSPKGRKR</sequence>
<dbReference type="Pfam" id="PF00719">
    <property type="entry name" value="Pyrophosphatase"/>
    <property type="match status" value="1"/>
</dbReference>
<comment type="caution">
    <text evidence="7">The sequence shown here is derived from an EMBL/GenBank/DDBJ whole genome shotgun (WGS) entry which is preliminary data.</text>
</comment>
<evidence type="ECO:0000256" key="4">
    <source>
        <dbReference type="ARBA" id="ARBA00022801"/>
    </source>
</evidence>
<dbReference type="STRING" id="394096.DB31_4556"/>
<dbReference type="RefSeq" id="WP_044198495.1">
    <property type="nucleotide sequence ID" value="NZ_JMCB01000026.1"/>
</dbReference>
<dbReference type="GO" id="GO:0006796">
    <property type="term" value="P:phosphate-containing compound metabolic process"/>
    <property type="evidence" value="ECO:0007669"/>
    <property type="project" value="InterPro"/>
</dbReference>
<dbReference type="EMBL" id="JMCB01000026">
    <property type="protein sequence ID" value="KFE60932.1"/>
    <property type="molecule type" value="Genomic_DNA"/>
</dbReference>
<reference evidence="7 8" key="1">
    <citation type="submission" date="2014-04" db="EMBL/GenBank/DDBJ databases">
        <title>Genome assembly of Hyalangium minutum DSM 14724.</title>
        <authorList>
            <person name="Sharma G."/>
            <person name="Subramanian S."/>
        </authorList>
    </citation>
    <scope>NUCLEOTIDE SEQUENCE [LARGE SCALE GENOMIC DNA]</scope>
    <source>
        <strain evidence="7 8">DSM 14724</strain>
    </source>
</reference>
<organism evidence="7 8">
    <name type="scientific">Hyalangium minutum</name>
    <dbReference type="NCBI Taxonomy" id="394096"/>
    <lineage>
        <taxon>Bacteria</taxon>
        <taxon>Pseudomonadati</taxon>
        <taxon>Myxococcota</taxon>
        <taxon>Myxococcia</taxon>
        <taxon>Myxococcales</taxon>
        <taxon>Cystobacterineae</taxon>
        <taxon>Archangiaceae</taxon>
        <taxon>Hyalangium</taxon>
    </lineage>
</organism>
<dbReference type="PANTHER" id="PTHR10286">
    <property type="entry name" value="INORGANIC PYROPHOSPHATASE"/>
    <property type="match status" value="1"/>
</dbReference>